<dbReference type="AlphaFoldDB" id="A0AA40AVA4"/>
<sequence>MAMAADLHCAARRQTGRLSAGPRSWKWDCLVVKLTLVTPPFIPAAYVAGQDPWGSSSGSAVGTALGFACEALGTEAEGSIVCTAERSNQCALKPTAGLAVFVLTKDVWVRFGLSFFGGLFSGEDLVRFAYVFEQATQVWRQRRPIYIPAAELPGANWREAV</sequence>
<dbReference type="InterPro" id="IPR036928">
    <property type="entry name" value="AS_sf"/>
</dbReference>
<dbReference type="EMBL" id="JAUIRO010000003">
    <property type="protein sequence ID" value="KAK0722668.1"/>
    <property type="molecule type" value="Genomic_DNA"/>
</dbReference>
<comment type="caution">
    <text evidence="1">The sequence shown here is derived from an EMBL/GenBank/DDBJ whole genome shotgun (WGS) entry which is preliminary data.</text>
</comment>
<dbReference type="Proteomes" id="UP001172101">
    <property type="component" value="Unassembled WGS sequence"/>
</dbReference>
<dbReference type="SUPFAM" id="SSF75304">
    <property type="entry name" value="Amidase signature (AS) enzymes"/>
    <property type="match status" value="1"/>
</dbReference>
<gene>
    <name evidence="1" type="ORF">B0T26DRAFT_674347</name>
</gene>
<protein>
    <submittedName>
        <fullName evidence="1">Uncharacterized protein</fullName>
    </submittedName>
</protein>
<dbReference type="Gene3D" id="3.90.1300.10">
    <property type="entry name" value="Amidase signature (AS) domain"/>
    <property type="match status" value="1"/>
</dbReference>
<reference evidence="1" key="1">
    <citation type="submission" date="2023-06" db="EMBL/GenBank/DDBJ databases">
        <title>Genome-scale phylogeny and comparative genomics of the fungal order Sordariales.</title>
        <authorList>
            <consortium name="Lawrence Berkeley National Laboratory"/>
            <person name="Hensen N."/>
            <person name="Bonometti L."/>
            <person name="Westerberg I."/>
            <person name="Brannstrom I.O."/>
            <person name="Guillou S."/>
            <person name="Cros-Aarteil S."/>
            <person name="Calhoun S."/>
            <person name="Haridas S."/>
            <person name="Kuo A."/>
            <person name="Mondo S."/>
            <person name="Pangilinan J."/>
            <person name="Riley R."/>
            <person name="LaButti K."/>
            <person name="Andreopoulos B."/>
            <person name="Lipzen A."/>
            <person name="Chen C."/>
            <person name="Yanf M."/>
            <person name="Daum C."/>
            <person name="Ng V."/>
            <person name="Clum A."/>
            <person name="Steindorff A."/>
            <person name="Ohm R."/>
            <person name="Martin F."/>
            <person name="Silar P."/>
            <person name="Natvig D."/>
            <person name="Lalanne C."/>
            <person name="Gautier V."/>
            <person name="Ament-velasquez S.L."/>
            <person name="Kruys A."/>
            <person name="Hutchinson M.I."/>
            <person name="Powell A.J."/>
            <person name="Barry K."/>
            <person name="Miller A.N."/>
            <person name="Grigoriev I.V."/>
            <person name="Debuchy R."/>
            <person name="Gladieux P."/>
            <person name="Thoren M.H."/>
            <person name="Johannesson H."/>
        </authorList>
    </citation>
    <scope>NUCLEOTIDE SEQUENCE</scope>
    <source>
        <strain evidence="1">SMH2392-1A</strain>
    </source>
</reference>
<dbReference type="GeneID" id="85322971"/>
<organism evidence="1 2">
    <name type="scientific">Lasiosphaeria miniovina</name>
    <dbReference type="NCBI Taxonomy" id="1954250"/>
    <lineage>
        <taxon>Eukaryota</taxon>
        <taxon>Fungi</taxon>
        <taxon>Dikarya</taxon>
        <taxon>Ascomycota</taxon>
        <taxon>Pezizomycotina</taxon>
        <taxon>Sordariomycetes</taxon>
        <taxon>Sordariomycetidae</taxon>
        <taxon>Sordariales</taxon>
        <taxon>Lasiosphaeriaceae</taxon>
        <taxon>Lasiosphaeria</taxon>
    </lineage>
</organism>
<dbReference type="PANTHER" id="PTHR42678">
    <property type="entry name" value="AMIDASE"/>
    <property type="match status" value="1"/>
</dbReference>
<dbReference type="RefSeq" id="XP_060298592.1">
    <property type="nucleotide sequence ID" value="XM_060439701.1"/>
</dbReference>
<name>A0AA40AVA4_9PEZI</name>
<evidence type="ECO:0000313" key="1">
    <source>
        <dbReference type="EMBL" id="KAK0722668.1"/>
    </source>
</evidence>
<accession>A0AA40AVA4</accession>
<evidence type="ECO:0000313" key="2">
    <source>
        <dbReference type="Proteomes" id="UP001172101"/>
    </source>
</evidence>
<keyword evidence="2" id="KW-1185">Reference proteome</keyword>
<dbReference type="PANTHER" id="PTHR42678:SF34">
    <property type="entry name" value="OS04G0183300 PROTEIN"/>
    <property type="match status" value="1"/>
</dbReference>
<proteinExistence type="predicted"/>